<evidence type="ECO:0000313" key="1">
    <source>
        <dbReference type="EMBL" id="MCX2964195.1"/>
    </source>
</evidence>
<reference evidence="1" key="1">
    <citation type="submission" date="2022-10" db="EMBL/GenBank/DDBJ databases">
        <title>WGS of marine actinomycetes from Thailand.</title>
        <authorList>
            <person name="Thawai C."/>
        </authorList>
    </citation>
    <scope>NUCLEOTIDE SEQUENCE</scope>
    <source>
        <strain evidence="1">SW21</strain>
    </source>
</reference>
<keyword evidence="2" id="KW-1185">Reference proteome</keyword>
<organism evidence="1 2">
    <name type="scientific">Gordonia aquimaris</name>
    <dbReference type="NCBI Taxonomy" id="2984863"/>
    <lineage>
        <taxon>Bacteria</taxon>
        <taxon>Bacillati</taxon>
        <taxon>Actinomycetota</taxon>
        <taxon>Actinomycetes</taxon>
        <taxon>Mycobacteriales</taxon>
        <taxon>Gordoniaceae</taxon>
        <taxon>Gordonia</taxon>
    </lineage>
</organism>
<comment type="caution">
    <text evidence="1">The sequence shown here is derived from an EMBL/GenBank/DDBJ whole genome shotgun (WGS) entry which is preliminary data.</text>
</comment>
<proteinExistence type="predicted"/>
<protein>
    <submittedName>
        <fullName evidence="1">Uncharacterized protein</fullName>
    </submittedName>
</protein>
<gene>
    <name evidence="1" type="ORF">OSB52_08845</name>
</gene>
<accession>A0A9X3D3T0</accession>
<sequence>MQRRPRPRVAAAAARAAIEIREYDGRDVPEWLRAAARLTDPPQNRHVP</sequence>
<name>A0A9X3D3T0_9ACTN</name>
<dbReference type="Proteomes" id="UP001143347">
    <property type="component" value="Unassembled WGS sequence"/>
</dbReference>
<evidence type="ECO:0000313" key="2">
    <source>
        <dbReference type="Proteomes" id="UP001143347"/>
    </source>
</evidence>
<dbReference type="EMBL" id="JAPKFM010000006">
    <property type="protein sequence ID" value="MCX2964195.1"/>
    <property type="molecule type" value="Genomic_DNA"/>
</dbReference>
<dbReference type="AlphaFoldDB" id="A0A9X3D3T0"/>
<dbReference type="RefSeq" id="WP_226513073.1">
    <property type="nucleotide sequence ID" value="NZ_JAPKFM010000006.1"/>
</dbReference>